<dbReference type="InterPro" id="IPR005702">
    <property type="entry name" value="Wzc-like_C"/>
</dbReference>
<dbReference type="GO" id="GO:0005524">
    <property type="term" value="F:ATP binding"/>
    <property type="evidence" value="ECO:0007669"/>
    <property type="project" value="UniProtKB-KW"/>
</dbReference>
<dbReference type="EMBL" id="QZJZ01000032">
    <property type="protein sequence ID" value="RJP60203.1"/>
    <property type="molecule type" value="Genomic_DNA"/>
</dbReference>
<dbReference type="GO" id="GO:0004715">
    <property type="term" value="F:non-membrane spanning protein tyrosine kinase activity"/>
    <property type="evidence" value="ECO:0007669"/>
    <property type="project" value="UniProtKB-EC"/>
</dbReference>
<dbReference type="SUPFAM" id="SSF52540">
    <property type="entry name" value="P-loop containing nucleoside triphosphate hydrolases"/>
    <property type="match status" value="1"/>
</dbReference>
<accession>A0A3A4R6C4</accession>
<evidence type="ECO:0000256" key="2">
    <source>
        <dbReference type="ARBA" id="ARBA00022741"/>
    </source>
</evidence>
<evidence type="ECO:0000256" key="1">
    <source>
        <dbReference type="ARBA" id="ARBA00022679"/>
    </source>
</evidence>
<proteinExistence type="predicted"/>
<dbReference type="InterPro" id="IPR025669">
    <property type="entry name" value="AAA_dom"/>
</dbReference>
<evidence type="ECO:0000313" key="7">
    <source>
        <dbReference type="EMBL" id="RJP60203.1"/>
    </source>
</evidence>
<dbReference type="EC" id="2.7.10.2" evidence="7"/>
<keyword evidence="3 7" id="KW-0418">Kinase</keyword>
<keyword evidence="2" id="KW-0547">Nucleotide-binding</keyword>
<dbReference type="AlphaFoldDB" id="A0A3A4R6C4"/>
<keyword evidence="1 7" id="KW-0808">Transferase</keyword>
<feature type="domain" description="AAA" evidence="6">
    <location>
        <begin position="72"/>
        <end position="201"/>
    </location>
</feature>
<evidence type="ECO:0000256" key="3">
    <source>
        <dbReference type="ARBA" id="ARBA00022777"/>
    </source>
</evidence>
<evidence type="ECO:0000313" key="8">
    <source>
        <dbReference type="Proteomes" id="UP000266426"/>
    </source>
</evidence>
<organism evidence="7 8">
    <name type="scientific">Candidatus Auribacter fodinae</name>
    <dbReference type="NCBI Taxonomy" id="2093366"/>
    <lineage>
        <taxon>Bacteria</taxon>
        <taxon>Pseudomonadati</taxon>
        <taxon>Candidatus Auribacterota</taxon>
        <taxon>Candidatus Auribacteria</taxon>
        <taxon>Candidatus Auribacterales</taxon>
        <taxon>Candidatus Auribacteraceae</taxon>
        <taxon>Candidatus Auribacter</taxon>
    </lineage>
</organism>
<dbReference type="Proteomes" id="UP000266426">
    <property type="component" value="Unassembled WGS sequence"/>
</dbReference>
<dbReference type="CDD" id="cd05387">
    <property type="entry name" value="BY-kinase"/>
    <property type="match status" value="1"/>
</dbReference>
<gene>
    <name evidence="7" type="ORF">C4541_04570</name>
</gene>
<dbReference type="PANTHER" id="PTHR32309">
    <property type="entry name" value="TYROSINE-PROTEIN KINASE"/>
    <property type="match status" value="1"/>
</dbReference>
<name>A0A3A4R6C4_9BACT</name>
<dbReference type="InterPro" id="IPR027417">
    <property type="entry name" value="P-loop_NTPase"/>
</dbReference>
<protein>
    <submittedName>
        <fullName evidence="7">Polysaccharide biosynthesis tyrosine autokinase</fullName>
        <ecNumber evidence="7">2.7.10.2</ecNumber>
    </submittedName>
</protein>
<keyword evidence="4" id="KW-0067">ATP-binding</keyword>
<dbReference type="PANTHER" id="PTHR32309:SF31">
    <property type="entry name" value="CAPSULAR EXOPOLYSACCHARIDE FAMILY"/>
    <property type="match status" value="1"/>
</dbReference>
<dbReference type="Pfam" id="PF13614">
    <property type="entry name" value="AAA_31"/>
    <property type="match status" value="1"/>
</dbReference>
<dbReference type="InterPro" id="IPR050445">
    <property type="entry name" value="Bact_polysacc_biosynth/exp"/>
</dbReference>
<sequence>MGKISMALERAEKERKKRRRIRKYVAKTYDDSGINPRIVSYYDPNSYISEQYKLLRNNLLAYKYENPLQTIAICSSLRKEGKTTTAVNLAVTMAKVKGSEDKVLLVDADFYASRIAHLLHINSKQGLSDVLLGECDLMDAVVKTRIDNLWFLHSGKKIHNPISVLDSQKMDEAVRQMREEFDFIFFDTPPIIAINDITVLARQLDGFLMVIRSGKTAREIVDRSIGVLESTKTKTIGAVLTDNKYYIPDFIYKILGGSLSHYYYKSYYKRK</sequence>
<keyword evidence="5" id="KW-0829">Tyrosine-protein kinase</keyword>
<evidence type="ECO:0000259" key="6">
    <source>
        <dbReference type="Pfam" id="PF13614"/>
    </source>
</evidence>
<evidence type="ECO:0000256" key="5">
    <source>
        <dbReference type="ARBA" id="ARBA00023137"/>
    </source>
</evidence>
<comment type="caution">
    <text evidence="7">The sequence shown here is derived from an EMBL/GenBank/DDBJ whole genome shotgun (WGS) entry which is preliminary data.</text>
</comment>
<dbReference type="NCBIfam" id="TIGR01007">
    <property type="entry name" value="eps_fam"/>
    <property type="match status" value="1"/>
</dbReference>
<reference evidence="7 8" key="1">
    <citation type="journal article" date="2017" name="ISME J.">
        <title>Energy and carbon metabolisms in a deep terrestrial subsurface fluid microbial community.</title>
        <authorList>
            <person name="Momper L."/>
            <person name="Jungbluth S.P."/>
            <person name="Lee M.D."/>
            <person name="Amend J.P."/>
        </authorList>
    </citation>
    <scope>NUCLEOTIDE SEQUENCE [LARGE SCALE GENOMIC DNA]</scope>
    <source>
        <strain evidence="7">SURF_26</strain>
    </source>
</reference>
<dbReference type="Gene3D" id="3.40.50.300">
    <property type="entry name" value="P-loop containing nucleotide triphosphate hydrolases"/>
    <property type="match status" value="1"/>
</dbReference>
<evidence type="ECO:0000256" key="4">
    <source>
        <dbReference type="ARBA" id="ARBA00022840"/>
    </source>
</evidence>